<evidence type="ECO:0000256" key="1">
    <source>
        <dbReference type="ARBA" id="ARBA00051114"/>
    </source>
</evidence>
<dbReference type="InterPro" id="IPR000700">
    <property type="entry name" value="PAS-assoc_C"/>
</dbReference>
<dbReference type="SUPFAM" id="SSF55785">
    <property type="entry name" value="PYP-like sensor domain (PAS domain)"/>
    <property type="match status" value="4"/>
</dbReference>
<dbReference type="CDD" id="cd01949">
    <property type="entry name" value="GGDEF"/>
    <property type="match status" value="1"/>
</dbReference>
<evidence type="ECO:0000313" key="6">
    <source>
        <dbReference type="EMBL" id="KIX12208.1"/>
    </source>
</evidence>
<dbReference type="PROSITE" id="PS50112">
    <property type="entry name" value="PAS"/>
    <property type="match status" value="3"/>
</dbReference>
<dbReference type="SUPFAM" id="SSF141868">
    <property type="entry name" value="EAL domain-like"/>
    <property type="match status" value="1"/>
</dbReference>
<dbReference type="SMART" id="SM00091">
    <property type="entry name" value="PAS"/>
    <property type="match status" value="4"/>
</dbReference>
<dbReference type="InterPro" id="IPR029787">
    <property type="entry name" value="Nucleotide_cyclase"/>
</dbReference>
<feature type="domain" description="PAS" evidence="2">
    <location>
        <begin position="270"/>
        <end position="321"/>
    </location>
</feature>
<comment type="caution">
    <text evidence="6">The sequence shown here is derived from an EMBL/GenBank/DDBJ whole genome shotgun (WGS) entry which is preliminary data.</text>
</comment>
<dbReference type="InterPro" id="IPR000014">
    <property type="entry name" value="PAS"/>
</dbReference>
<dbReference type="InterPro" id="IPR013656">
    <property type="entry name" value="PAS_4"/>
</dbReference>
<organism evidence="6 7">
    <name type="scientific">Dethiosulfatarculus sandiegensis</name>
    <dbReference type="NCBI Taxonomy" id="1429043"/>
    <lineage>
        <taxon>Bacteria</taxon>
        <taxon>Pseudomonadati</taxon>
        <taxon>Thermodesulfobacteriota</taxon>
        <taxon>Desulfarculia</taxon>
        <taxon>Desulfarculales</taxon>
        <taxon>Desulfarculaceae</taxon>
        <taxon>Dethiosulfatarculus</taxon>
    </lineage>
</organism>
<dbReference type="FunCoup" id="A0A0D2HNQ3">
    <property type="interactions" value="276"/>
</dbReference>
<dbReference type="AlphaFoldDB" id="A0A0D2HNQ3"/>
<dbReference type="InterPro" id="IPR001633">
    <property type="entry name" value="EAL_dom"/>
</dbReference>
<dbReference type="Gene3D" id="2.10.70.100">
    <property type="match status" value="1"/>
</dbReference>
<dbReference type="RefSeq" id="WP_052515397.1">
    <property type="nucleotide sequence ID" value="NZ_AZAC01000034.1"/>
</dbReference>
<dbReference type="InParanoid" id="A0A0D2HNQ3"/>
<dbReference type="PATRIC" id="fig|1429043.3.peg.4411"/>
<dbReference type="InterPro" id="IPR001610">
    <property type="entry name" value="PAC"/>
</dbReference>
<accession>A0A0D2HNQ3</accession>
<dbReference type="Pfam" id="PF08447">
    <property type="entry name" value="PAS_3"/>
    <property type="match status" value="1"/>
</dbReference>
<feature type="domain" description="PAS" evidence="2">
    <location>
        <begin position="376"/>
        <end position="422"/>
    </location>
</feature>
<dbReference type="InterPro" id="IPR035965">
    <property type="entry name" value="PAS-like_dom_sf"/>
</dbReference>
<dbReference type="Pfam" id="PF08448">
    <property type="entry name" value="PAS_4"/>
    <property type="match status" value="1"/>
</dbReference>
<dbReference type="Pfam" id="PF00990">
    <property type="entry name" value="GGDEF"/>
    <property type="match status" value="1"/>
</dbReference>
<protein>
    <submittedName>
        <fullName evidence="6">Diguanylate cyclase</fullName>
    </submittedName>
</protein>
<dbReference type="NCBIfam" id="TIGR00254">
    <property type="entry name" value="GGDEF"/>
    <property type="match status" value="1"/>
</dbReference>
<dbReference type="Pfam" id="PF00563">
    <property type="entry name" value="EAL"/>
    <property type="match status" value="1"/>
</dbReference>
<name>A0A0D2HNQ3_9BACT</name>
<dbReference type="OrthoDB" id="9759431at2"/>
<dbReference type="Gene3D" id="3.30.450.20">
    <property type="entry name" value="PAS domain"/>
    <property type="match status" value="4"/>
</dbReference>
<feature type="domain" description="PAC" evidence="3">
    <location>
        <begin position="449"/>
        <end position="501"/>
    </location>
</feature>
<dbReference type="InterPro" id="IPR012226">
    <property type="entry name" value="Diguanyl_cyclase/Pdiesterase"/>
</dbReference>
<feature type="domain" description="GGDEF" evidence="5">
    <location>
        <begin position="533"/>
        <end position="666"/>
    </location>
</feature>
<comment type="catalytic activity">
    <reaction evidence="1">
        <text>3',3'-c-di-GMP + H2O = 5'-phosphoguanylyl(3'-&gt;5')guanosine + H(+)</text>
        <dbReference type="Rhea" id="RHEA:24902"/>
        <dbReference type="ChEBI" id="CHEBI:15377"/>
        <dbReference type="ChEBI" id="CHEBI:15378"/>
        <dbReference type="ChEBI" id="CHEBI:58754"/>
        <dbReference type="ChEBI" id="CHEBI:58805"/>
        <dbReference type="EC" id="3.1.4.52"/>
    </reaction>
    <physiologicalReaction direction="left-to-right" evidence="1">
        <dbReference type="Rhea" id="RHEA:24903"/>
    </physiologicalReaction>
</comment>
<dbReference type="InterPro" id="IPR052155">
    <property type="entry name" value="Biofilm_reg_signaling"/>
</dbReference>
<dbReference type="Gene3D" id="3.30.70.270">
    <property type="match status" value="1"/>
</dbReference>
<dbReference type="SMART" id="SM00086">
    <property type="entry name" value="PAC"/>
    <property type="match status" value="4"/>
</dbReference>
<evidence type="ECO:0000259" key="2">
    <source>
        <dbReference type="PROSITE" id="PS50112"/>
    </source>
</evidence>
<dbReference type="GO" id="GO:0071111">
    <property type="term" value="F:cyclic-guanylate-specific phosphodiesterase activity"/>
    <property type="evidence" value="ECO:0007669"/>
    <property type="project" value="UniProtKB-EC"/>
</dbReference>
<dbReference type="PANTHER" id="PTHR44757:SF2">
    <property type="entry name" value="BIOFILM ARCHITECTURE MAINTENANCE PROTEIN MBAA"/>
    <property type="match status" value="1"/>
</dbReference>
<feature type="domain" description="EAL" evidence="4">
    <location>
        <begin position="675"/>
        <end position="929"/>
    </location>
</feature>
<dbReference type="Pfam" id="PF13426">
    <property type="entry name" value="PAS_9"/>
    <property type="match status" value="2"/>
</dbReference>
<evidence type="ECO:0000313" key="7">
    <source>
        <dbReference type="Proteomes" id="UP000032233"/>
    </source>
</evidence>
<dbReference type="CDD" id="cd01948">
    <property type="entry name" value="EAL"/>
    <property type="match status" value="1"/>
</dbReference>
<dbReference type="SMART" id="SM00052">
    <property type="entry name" value="EAL"/>
    <property type="match status" value="1"/>
</dbReference>
<dbReference type="FunFam" id="3.30.70.270:FF:000001">
    <property type="entry name" value="Diguanylate cyclase domain protein"/>
    <property type="match status" value="1"/>
</dbReference>
<evidence type="ECO:0000259" key="4">
    <source>
        <dbReference type="PROSITE" id="PS50883"/>
    </source>
</evidence>
<dbReference type="FunFam" id="3.20.20.450:FF:000001">
    <property type="entry name" value="Cyclic di-GMP phosphodiesterase yahA"/>
    <property type="match status" value="1"/>
</dbReference>
<dbReference type="Gene3D" id="3.20.20.450">
    <property type="entry name" value="EAL domain"/>
    <property type="match status" value="1"/>
</dbReference>
<dbReference type="CDD" id="cd00130">
    <property type="entry name" value="PAS"/>
    <property type="match status" value="4"/>
</dbReference>
<dbReference type="Proteomes" id="UP000032233">
    <property type="component" value="Unassembled WGS sequence"/>
</dbReference>
<dbReference type="PROSITE" id="PS50883">
    <property type="entry name" value="EAL"/>
    <property type="match status" value="1"/>
</dbReference>
<dbReference type="EMBL" id="AZAC01000034">
    <property type="protein sequence ID" value="KIX12208.1"/>
    <property type="molecule type" value="Genomic_DNA"/>
</dbReference>
<dbReference type="SMART" id="SM00267">
    <property type="entry name" value="GGDEF"/>
    <property type="match status" value="1"/>
</dbReference>
<keyword evidence="7" id="KW-1185">Reference proteome</keyword>
<dbReference type="InterPro" id="IPR013655">
    <property type="entry name" value="PAS_fold_3"/>
</dbReference>
<dbReference type="SUPFAM" id="SSF55073">
    <property type="entry name" value="Nucleotide cyclase"/>
    <property type="match status" value="1"/>
</dbReference>
<feature type="domain" description="PAC" evidence="3">
    <location>
        <begin position="199"/>
        <end position="251"/>
    </location>
</feature>
<dbReference type="InterPro" id="IPR000160">
    <property type="entry name" value="GGDEF_dom"/>
</dbReference>
<dbReference type="PROSITE" id="PS50887">
    <property type="entry name" value="GGDEF"/>
    <property type="match status" value="1"/>
</dbReference>
<feature type="domain" description="PAC" evidence="3">
    <location>
        <begin position="327"/>
        <end position="379"/>
    </location>
</feature>
<dbReference type="NCBIfam" id="TIGR00229">
    <property type="entry name" value="sensory_box"/>
    <property type="match status" value="3"/>
</dbReference>
<sequence>MQLYEQLLALLSGGLCQIDSNLKIISANQAFRNLVQLNDEAVLGNEICSFFDLSSQKKLRNAVNYTTLDQIPVKNLRLMMTGANNGVKLVDVSISPLTSLGNGSPGHMVLMRDVTDLERSKSAMEEVQGKYQELFENASELFFVHDFEGKFTELNRAFRRFIGTISAKTEEIKVVDLLQPGQRSSFDNYIKQIISTGEACGTIEFVTRKGQKRLVEYTNTLIKDRRGRSVGVRGAARDITQRKISEQALRHSQASLIRSQKMAHMGNWELDLNSGVMTCSEEVLNILGLPKGNSPGNMAEYLDLVHPKDRRKVRSDMDEALCCQGAVHQEHRIIRPDGKERILHTIFEGLKGPHGRAAVLSGVLQDITQRRLSEQRVRLLARAFENALDGMIITNENGVIQMVNPGFTAITGYSAQEAIGRNPSILRSNRTSAKLHKAMWESIQKTGFWQGEIFNRRKNGQTYPQWLSIRAIKNEIGKVSHYVGALHDLTELKQGEAKIAHQALHDALTGLPNRIFFNERLADAMREVSKHNGKLALLFLDLDNFKNINDSLGHAVGDKLLSATAERLLSLVRDQDTVARLGGDEFIMILKDPGSKDQATGAANRIIKAMSQPFWINEREMYITASIGITIYPDDGEDLEALVSNADMAMYQAKDVGKNTTRIFTRDLNTRIKRRMSLEESLRNAIKNEELEVYFQPKVDLRTGSMAGAEALVRWNHPDKGLIGPDEFIPLAEETGLIIPLGRWVLRNSCRTAKAWMNHGHQCMQISVNLSPKQFTQKDLPQMVGNTLSDTGLPPYALELELTENMVMQNVDEAINTMHRLSNLGIQLSLDDFGRGYSSLYYLKRFPMNELKIDRSFVDDIPSDPDNASIVNTIISMGRSLNLRVVAEGVETKEQLSFLKKNNCDQMQGYFFQAPIPALDLLRLLQRGKSLIFS</sequence>
<dbReference type="PANTHER" id="PTHR44757">
    <property type="entry name" value="DIGUANYLATE CYCLASE DGCP"/>
    <property type="match status" value="1"/>
</dbReference>
<feature type="domain" description="PAS" evidence="2">
    <location>
        <begin position="127"/>
        <end position="197"/>
    </location>
</feature>
<evidence type="ECO:0000259" key="5">
    <source>
        <dbReference type="PROSITE" id="PS50887"/>
    </source>
</evidence>
<dbReference type="InterPro" id="IPR043128">
    <property type="entry name" value="Rev_trsase/Diguanyl_cyclase"/>
</dbReference>
<gene>
    <name evidence="6" type="ORF">X474_20815</name>
</gene>
<dbReference type="PROSITE" id="PS50113">
    <property type="entry name" value="PAC"/>
    <property type="match status" value="3"/>
</dbReference>
<reference evidence="6 7" key="1">
    <citation type="submission" date="2013-11" db="EMBL/GenBank/DDBJ databases">
        <title>Metagenomic analysis of a methanogenic consortium involved in long chain n-alkane degradation.</title>
        <authorList>
            <person name="Davidova I.A."/>
            <person name="Callaghan A.V."/>
            <person name="Wawrik B."/>
            <person name="Pruitt S."/>
            <person name="Marks C."/>
            <person name="Duncan K.E."/>
            <person name="Suflita J.M."/>
        </authorList>
    </citation>
    <scope>NUCLEOTIDE SEQUENCE [LARGE SCALE GENOMIC DNA]</scope>
    <source>
        <strain evidence="6 7">SPR</strain>
    </source>
</reference>
<dbReference type="PIRSF" id="PIRSF005925">
    <property type="entry name" value="Dos"/>
    <property type="match status" value="1"/>
</dbReference>
<evidence type="ECO:0000259" key="3">
    <source>
        <dbReference type="PROSITE" id="PS50113"/>
    </source>
</evidence>
<dbReference type="STRING" id="1429043.X474_20815"/>
<proteinExistence type="predicted"/>
<dbReference type="GO" id="GO:0071732">
    <property type="term" value="P:cellular response to nitric oxide"/>
    <property type="evidence" value="ECO:0007669"/>
    <property type="project" value="UniProtKB-ARBA"/>
</dbReference>
<dbReference type="InterPro" id="IPR035919">
    <property type="entry name" value="EAL_sf"/>
</dbReference>